<evidence type="ECO:0000256" key="5">
    <source>
        <dbReference type="SAM" id="SignalP"/>
    </source>
</evidence>
<evidence type="ECO:0000313" key="7">
    <source>
        <dbReference type="EMBL" id="OUD08650.1"/>
    </source>
</evidence>
<evidence type="ECO:0000313" key="8">
    <source>
        <dbReference type="Proteomes" id="UP000194664"/>
    </source>
</evidence>
<dbReference type="RefSeq" id="WP_086451920.1">
    <property type="nucleotide sequence ID" value="NZ_MSPP01000004.1"/>
</dbReference>
<dbReference type="CDD" id="cd03023">
    <property type="entry name" value="DsbA_Com1_like"/>
    <property type="match status" value="1"/>
</dbReference>
<keyword evidence="3" id="KW-1015">Disulfide bond</keyword>
<comment type="caution">
    <text evidence="7">The sequence shown here is derived from an EMBL/GenBank/DDBJ whole genome shotgun (WGS) entry which is preliminary data.</text>
</comment>
<protein>
    <submittedName>
        <fullName evidence="7">Disulfide bond formation protein DsbA</fullName>
    </submittedName>
</protein>
<dbReference type="SUPFAM" id="SSF52833">
    <property type="entry name" value="Thioredoxin-like"/>
    <property type="match status" value="1"/>
</dbReference>
<reference evidence="7 8" key="1">
    <citation type="submission" date="2016-12" db="EMBL/GenBank/DDBJ databases">
        <title>The draft genome sequence of HSLHS2.</title>
        <authorList>
            <person name="Hu D."/>
            <person name="Wang L."/>
            <person name="Shao Z."/>
        </authorList>
    </citation>
    <scope>NUCLEOTIDE SEQUENCE [LARGE SCALE GENOMIC DNA]</scope>
    <source>
        <strain evidence="7">MCCC 1A06712</strain>
    </source>
</reference>
<feature type="chain" id="PRO_5012083825" evidence="5">
    <location>
        <begin position="19"/>
        <end position="246"/>
    </location>
</feature>
<organism evidence="7 8">
    <name type="scientific">Marivivens niveibacter</name>
    <dbReference type="NCBI Taxonomy" id="1930667"/>
    <lineage>
        <taxon>Bacteria</taxon>
        <taxon>Pseudomonadati</taxon>
        <taxon>Pseudomonadota</taxon>
        <taxon>Alphaproteobacteria</taxon>
        <taxon>Rhodobacterales</taxon>
        <taxon>Paracoccaceae</taxon>
        <taxon>Marivivens group</taxon>
        <taxon>Marivivens</taxon>
    </lineage>
</organism>
<dbReference type="PANTHER" id="PTHR13887:SF14">
    <property type="entry name" value="DISULFIDE BOND FORMATION PROTEIN D"/>
    <property type="match status" value="1"/>
</dbReference>
<dbReference type="Pfam" id="PF18312">
    <property type="entry name" value="ScsC_N"/>
    <property type="match status" value="1"/>
</dbReference>
<dbReference type="GO" id="GO:0016491">
    <property type="term" value="F:oxidoreductase activity"/>
    <property type="evidence" value="ECO:0007669"/>
    <property type="project" value="UniProtKB-KW"/>
</dbReference>
<dbReference type="AlphaFoldDB" id="A0A251WVY5"/>
<dbReference type="Pfam" id="PF01323">
    <property type="entry name" value="DSBA"/>
    <property type="match status" value="1"/>
</dbReference>
<dbReference type="PROSITE" id="PS51352">
    <property type="entry name" value="THIOREDOXIN_2"/>
    <property type="match status" value="1"/>
</dbReference>
<keyword evidence="8" id="KW-1185">Reference proteome</keyword>
<evidence type="ECO:0000256" key="1">
    <source>
        <dbReference type="ARBA" id="ARBA00022729"/>
    </source>
</evidence>
<feature type="domain" description="Thioredoxin" evidence="6">
    <location>
        <begin position="53"/>
        <end position="245"/>
    </location>
</feature>
<sequence length="246" mass="27016">MKRLAFALALGLASPALSTDLTAMSDTERDAFRAEIRAYLLDNPEVLMEAIGVLENRQAAAEAAADQQMAINNLDLIQNDPGSWVGGNPDGDITVVEFLDYRCGYCKRAFDEVEQLISTDGNIRLVIKEFPILGEQSTLASQFAVSVLQLHGDDTYKFVHDTLMTMRSDITPDVLSQIASTVGLDPAPIFEHMSSDEVTNVLRTNMELAQRLNISGTPTFVIEDELVRGYVPLDTMIAMVDAQRAD</sequence>
<accession>A0A251WVY5</accession>
<name>A0A251WVY5_9RHOB</name>
<keyword evidence="1 5" id="KW-0732">Signal</keyword>
<evidence type="ECO:0000259" key="6">
    <source>
        <dbReference type="PROSITE" id="PS51352"/>
    </source>
</evidence>
<keyword evidence="2" id="KW-0560">Oxidoreductase</keyword>
<evidence type="ECO:0000256" key="4">
    <source>
        <dbReference type="ARBA" id="ARBA00023284"/>
    </source>
</evidence>
<proteinExistence type="predicted"/>
<keyword evidence="4" id="KW-0676">Redox-active center</keyword>
<dbReference type="PANTHER" id="PTHR13887">
    <property type="entry name" value="GLUTATHIONE S-TRANSFERASE KAPPA"/>
    <property type="match status" value="1"/>
</dbReference>
<evidence type="ECO:0000256" key="2">
    <source>
        <dbReference type="ARBA" id="ARBA00023002"/>
    </source>
</evidence>
<feature type="signal peptide" evidence="5">
    <location>
        <begin position="1"/>
        <end position="18"/>
    </location>
</feature>
<evidence type="ECO:0000256" key="3">
    <source>
        <dbReference type="ARBA" id="ARBA00023157"/>
    </source>
</evidence>
<dbReference type="Proteomes" id="UP000194664">
    <property type="component" value="Unassembled WGS sequence"/>
</dbReference>
<dbReference type="OrthoDB" id="9780147at2"/>
<gene>
    <name evidence="7" type="ORF">BVC71_11990</name>
</gene>
<dbReference type="InterPro" id="IPR041205">
    <property type="entry name" value="ScsC_N"/>
</dbReference>
<dbReference type="InterPro" id="IPR001853">
    <property type="entry name" value="DSBA-like_thioredoxin_dom"/>
</dbReference>
<dbReference type="InterPro" id="IPR036249">
    <property type="entry name" value="Thioredoxin-like_sf"/>
</dbReference>
<dbReference type="Gene3D" id="3.40.30.10">
    <property type="entry name" value="Glutaredoxin"/>
    <property type="match status" value="1"/>
</dbReference>
<dbReference type="InterPro" id="IPR013766">
    <property type="entry name" value="Thioredoxin_domain"/>
</dbReference>
<dbReference type="EMBL" id="MSPP01000004">
    <property type="protein sequence ID" value="OUD08650.1"/>
    <property type="molecule type" value="Genomic_DNA"/>
</dbReference>